<organism evidence="2 3">
    <name type="scientific">Sulfuricaulis limicola</name>
    <dbReference type="NCBI Taxonomy" id="1620215"/>
    <lineage>
        <taxon>Bacteria</taxon>
        <taxon>Pseudomonadati</taxon>
        <taxon>Pseudomonadota</taxon>
        <taxon>Gammaproteobacteria</taxon>
        <taxon>Acidiferrobacterales</taxon>
        <taxon>Acidiferrobacteraceae</taxon>
        <taxon>Sulfuricaulis</taxon>
    </lineage>
</organism>
<name>A0A1B4XJP7_9GAMM</name>
<feature type="signal peptide" evidence="1">
    <location>
        <begin position="1"/>
        <end position="24"/>
    </location>
</feature>
<dbReference type="OrthoDB" id="9797504at2"/>
<feature type="chain" id="PRO_5008572533" description="Cytochrome c domain-containing protein" evidence="1">
    <location>
        <begin position="25"/>
        <end position="148"/>
    </location>
</feature>
<keyword evidence="3" id="KW-1185">Reference proteome</keyword>
<evidence type="ECO:0000313" key="2">
    <source>
        <dbReference type="EMBL" id="BAV35016.1"/>
    </source>
</evidence>
<dbReference type="Gene3D" id="1.10.760.10">
    <property type="entry name" value="Cytochrome c-like domain"/>
    <property type="match status" value="1"/>
</dbReference>
<reference evidence="2 3" key="1">
    <citation type="submission" date="2015-05" db="EMBL/GenBank/DDBJ databases">
        <title>Complete genome sequence of a sulfur-oxidizing gammaproteobacterium strain HA5.</title>
        <authorList>
            <person name="Miura A."/>
            <person name="Kojima H."/>
            <person name="Fukui M."/>
        </authorList>
    </citation>
    <scope>NUCLEOTIDE SEQUENCE [LARGE SCALE GENOMIC DNA]</scope>
    <source>
        <strain evidence="2 3">HA5</strain>
    </source>
</reference>
<dbReference type="GO" id="GO:0009055">
    <property type="term" value="F:electron transfer activity"/>
    <property type="evidence" value="ECO:0007669"/>
    <property type="project" value="InterPro"/>
</dbReference>
<evidence type="ECO:0008006" key="4">
    <source>
        <dbReference type="Google" id="ProtNLM"/>
    </source>
</evidence>
<proteinExistence type="predicted"/>
<dbReference type="AlphaFoldDB" id="A0A1B4XJP7"/>
<dbReference type="RefSeq" id="WP_096361702.1">
    <property type="nucleotide sequence ID" value="NZ_AP014879.1"/>
</dbReference>
<keyword evidence="1" id="KW-0732">Signal</keyword>
<dbReference type="SUPFAM" id="SSF46626">
    <property type="entry name" value="Cytochrome c"/>
    <property type="match status" value="1"/>
</dbReference>
<dbReference type="GO" id="GO:0020037">
    <property type="term" value="F:heme binding"/>
    <property type="evidence" value="ECO:0007669"/>
    <property type="project" value="InterPro"/>
</dbReference>
<sequence>MKSTTVISAFLGTILVGLATAGYAADKTDARKVDIGKAEYEQKCTICHGALGKGDGAYSVMLKKPATDLTTLSKKNAGVFPFARVFETIEGTHELKAHGTREMPIWGKEYRSSKYYDDYLHDPESDRSYFARSRILALTEYIYRLQAK</sequence>
<dbReference type="Proteomes" id="UP000243180">
    <property type="component" value="Chromosome"/>
</dbReference>
<gene>
    <name evidence="2" type="ORF">SCL_2739</name>
</gene>
<evidence type="ECO:0000256" key="1">
    <source>
        <dbReference type="SAM" id="SignalP"/>
    </source>
</evidence>
<dbReference type="KEGG" id="slim:SCL_2739"/>
<dbReference type="EMBL" id="AP014879">
    <property type="protein sequence ID" value="BAV35016.1"/>
    <property type="molecule type" value="Genomic_DNA"/>
</dbReference>
<dbReference type="InParanoid" id="A0A1B4XJP7"/>
<accession>A0A1B4XJP7</accession>
<dbReference type="InterPro" id="IPR036909">
    <property type="entry name" value="Cyt_c-like_dom_sf"/>
</dbReference>
<protein>
    <recommendedName>
        <fullName evidence="4">Cytochrome c domain-containing protein</fullName>
    </recommendedName>
</protein>
<evidence type="ECO:0000313" key="3">
    <source>
        <dbReference type="Proteomes" id="UP000243180"/>
    </source>
</evidence>